<keyword evidence="2" id="KW-0963">Cytoplasm</keyword>
<evidence type="ECO:0000256" key="6">
    <source>
        <dbReference type="PROSITE-ProRule" id="PRU00339"/>
    </source>
</evidence>
<feature type="repeat" description="TPR" evidence="6">
    <location>
        <begin position="144"/>
        <end position="177"/>
    </location>
</feature>
<feature type="domain" description="Signal transduction histidine kinase internal region" evidence="9">
    <location>
        <begin position="543"/>
        <end position="616"/>
    </location>
</feature>
<dbReference type="InterPro" id="IPR003594">
    <property type="entry name" value="HATPase_dom"/>
</dbReference>
<dbReference type="Proteomes" id="UP000184543">
    <property type="component" value="Unassembled WGS sequence"/>
</dbReference>
<dbReference type="Gene3D" id="3.30.565.10">
    <property type="entry name" value="Histidine kinase-like ATPase, C-terminal domain"/>
    <property type="match status" value="1"/>
</dbReference>
<organism evidence="10 11">
    <name type="scientific">Pseudozobellia thermophila</name>
    <dbReference type="NCBI Taxonomy" id="192903"/>
    <lineage>
        <taxon>Bacteria</taxon>
        <taxon>Pseudomonadati</taxon>
        <taxon>Bacteroidota</taxon>
        <taxon>Flavobacteriia</taxon>
        <taxon>Flavobacteriales</taxon>
        <taxon>Flavobacteriaceae</taxon>
        <taxon>Pseudozobellia</taxon>
    </lineage>
</organism>
<comment type="similarity">
    <text evidence="5">Belongs to the Rap family.</text>
</comment>
<dbReference type="PANTHER" id="PTHR46630:SF1">
    <property type="entry name" value="TETRATRICOPEPTIDE REPEAT PROTEIN 29"/>
    <property type="match status" value="1"/>
</dbReference>
<dbReference type="InterPro" id="IPR051476">
    <property type="entry name" value="Bac_ResReg_Asp_Phosphatase"/>
</dbReference>
<evidence type="ECO:0000256" key="3">
    <source>
        <dbReference type="ARBA" id="ARBA00022737"/>
    </source>
</evidence>
<dbReference type="SUPFAM" id="SSF55874">
    <property type="entry name" value="ATPase domain of HSP90 chaperone/DNA topoisomerase II/histidine kinase"/>
    <property type="match status" value="1"/>
</dbReference>
<evidence type="ECO:0000313" key="11">
    <source>
        <dbReference type="Proteomes" id="UP000184543"/>
    </source>
</evidence>
<dbReference type="SUPFAM" id="SSF48452">
    <property type="entry name" value="TPR-like"/>
    <property type="match status" value="3"/>
</dbReference>
<dbReference type="GO" id="GO:0005737">
    <property type="term" value="C:cytoplasm"/>
    <property type="evidence" value="ECO:0007669"/>
    <property type="project" value="UniProtKB-SubCell"/>
</dbReference>
<dbReference type="Pfam" id="PF13424">
    <property type="entry name" value="TPR_12"/>
    <property type="match status" value="3"/>
</dbReference>
<dbReference type="Pfam" id="PF02518">
    <property type="entry name" value="HATPase_c"/>
    <property type="match status" value="1"/>
</dbReference>
<keyword evidence="7" id="KW-0812">Transmembrane</keyword>
<dbReference type="GO" id="GO:0016020">
    <property type="term" value="C:membrane"/>
    <property type="evidence" value="ECO:0007669"/>
    <property type="project" value="InterPro"/>
</dbReference>
<keyword evidence="4 6" id="KW-0802">TPR repeat</keyword>
<evidence type="ECO:0000256" key="5">
    <source>
        <dbReference type="ARBA" id="ARBA00038253"/>
    </source>
</evidence>
<dbReference type="InterPro" id="IPR036890">
    <property type="entry name" value="HATPase_C_sf"/>
</dbReference>
<feature type="domain" description="Histidine kinase/HSP90-like ATPase" evidence="8">
    <location>
        <begin position="643"/>
        <end position="744"/>
    </location>
</feature>
<dbReference type="Pfam" id="PF13181">
    <property type="entry name" value="TPR_8"/>
    <property type="match status" value="1"/>
</dbReference>
<accession>A0A1M6FVP2</accession>
<dbReference type="OrthoDB" id="6190788at2"/>
<dbReference type="EMBL" id="FQYU01000002">
    <property type="protein sequence ID" value="SHJ01659.1"/>
    <property type="molecule type" value="Genomic_DNA"/>
</dbReference>
<feature type="repeat" description="TPR" evidence="6">
    <location>
        <begin position="304"/>
        <end position="337"/>
    </location>
</feature>
<dbReference type="STRING" id="192903.SAMN04488513_102568"/>
<evidence type="ECO:0000256" key="2">
    <source>
        <dbReference type="ARBA" id="ARBA00022490"/>
    </source>
</evidence>
<reference evidence="11" key="1">
    <citation type="submission" date="2016-11" db="EMBL/GenBank/DDBJ databases">
        <authorList>
            <person name="Varghese N."/>
            <person name="Submissions S."/>
        </authorList>
    </citation>
    <scope>NUCLEOTIDE SEQUENCE [LARGE SCALE GENOMIC DNA]</scope>
    <source>
        <strain evidence="11">DSM 19858</strain>
    </source>
</reference>
<feature type="transmembrane region" description="Helical" evidence="7">
    <location>
        <begin position="507"/>
        <end position="527"/>
    </location>
</feature>
<sequence>MHFLCKIANIGVNRITSIFWNQNSPIQIFILIFLLITSAIRAQEIKIDSLKKELALHTKKDTVKVNLLIELSKSYSTADINRSNEKAQEAYDLAKALNYKKGTANSLLRLSNNALRNSERDNAENYTLKAFEICKELKDPDCIYASYTSLGKIAYLNGKFDKATDFYKKALELSIKNGDSLVQAKMYNHIGTSRYRKGNFDEAIDLFKKAADISEQLGEEKLNLDILNNIGAICLNQGRYTEALTYFNKCLSIHITNDEKEDIAVSSYNISAVYYELKQYDKTLDHLDIALNIYRELDDKKQISRTLINKGAVYADLKDFENALSYMTKSINLSKEINDKTELSGGNFQLGDLYFLMDQPKNALKHYKACLEISESIEDKIYSCHAHIGLAKTYASLKNYSNALIHAENGKKIANELELLPQQILVYKTLATIYSAKGNYKKALESHQQFKLLNDSLFNKENIEKIAQLEYEYKYRQALDSASIRELKLTKTVMSTSQDLAKTKQNYLWAVIGILVISILSGSLVFYQKYKNVKVKNQNIITEQRLLRSQMTPHFIFNSLSVLQGMILNKEEKKSITYLSKFSKLLRLVLENSRDKIVPLIQELDAIDNYMILQNMDANSPYDYSLVVDENININLFLVPPMLIQPFIENAIEHAFSINQEHREIEVHLSFNNQKLSCTITDNGVGIDAMLQKTNTKKKSLATTITSERLNLLSKDFNMPGSVFVEDRKKYNEQGTKVTLIIPYKIIKNS</sequence>
<keyword evidence="11" id="KW-1185">Reference proteome</keyword>
<dbReference type="Pfam" id="PF06580">
    <property type="entry name" value="His_kinase"/>
    <property type="match status" value="1"/>
</dbReference>
<dbReference type="AlphaFoldDB" id="A0A1M6FVP2"/>
<protein>
    <submittedName>
        <fullName evidence="10">Tetratricopeptide repeat-containing protein</fullName>
    </submittedName>
</protein>
<feature type="repeat" description="TPR" evidence="6">
    <location>
        <begin position="224"/>
        <end position="257"/>
    </location>
</feature>
<keyword evidence="3" id="KW-0677">Repeat</keyword>
<proteinExistence type="inferred from homology"/>
<evidence type="ECO:0000256" key="4">
    <source>
        <dbReference type="ARBA" id="ARBA00022803"/>
    </source>
</evidence>
<dbReference type="InterPro" id="IPR019734">
    <property type="entry name" value="TPR_rpt"/>
</dbReference>
<evidence type="ECO:0000313" key="10">
    <source>
        <dbReference type="EMBL" id="SHJ01659.1"/>
    </source>
</evidence>
<evidence type="ECO:0000256" key="7">
    <source>
        <dbReference type="SAM" id="Phobius"/>
    </source>
</evidence>
<dbReference type="Gene3D" id="1.25.40.10">
    <property type="entry name" value="Tetratricopeptide repeat domain"/>
    <property type="match status" value="3"/>
</dbReference>
<evidence type="ECO:0000256" key="1">
    <source>
        <dbReference type="ARBA" id="ARBA00004496"/>
    </source>
</evidence>
<name>A0A1M6FVP2_9FLAO</name>
<gene>
    <name evidence="10" type="ORF">SAMN04488513_102568</name>
</gene>
<dbReference type="InterPro" id="IPR010559">
    <property type="entry name" value="Sig_transdc_His_kin_internal"/>
</dbReference>
<dbReference type="PROSITE" id="PS50005">
    <property type="entry name" value="TPR"/>
    <property type="match status" value="4"/>
</dbReference>
<feature type="repeat" description="TPR" evidence="6">
    <location>
        <begin position="184"/>
        <end position="217"/>
    </location>
</feature>
<comment type="subcellular location">
    <subcellularLocation>
        <location evidence="1">Cytoplasm</location>
    </subcellularLocation>
</comment>
<dbReference type="PANTHER" id="PTHR46630">
    <property type="entry name" value="TETRATRICOPEPTIDE REPEAT PROTEIN 29"/>
    <property type="match status" value="1"/>
</dbReference>
<evidence type="ECO:0000259" key="9">
    <source>
        <dbReference type="Pfam" id="PF06580"/>
    </source>
</evidence>
<keyword evidence="7" id="KW-1133">Transmembrane helix</keyword>
<keyword evidence="7" id="KW-0472">Membrane</keyword>
<dbReference type="GO" id="GO:0000155">
    <property type="term" value="F:phosphorelay sensor kinase activity"/>
    <property type="evidence" value="ECO:0007669"/>
    <property type="project" value="InterPro"/>
</dbReference>
<dbReference type="InterPro" id="IPR011990">
    <property type="entry name" value="TPR-like_helical_dom_sf"/>
</dbReference>
<evidence type="ECO:0000259" key="8">
    <source>
        <dbReference type="Pfam" id="PF02518"/>
    </source>
</evidence>
<dbReference type="SMART" id="SM00028">
    <property type="entry name" value="TPR"/>
    <property type="match status" value="9"/>
</dbReference>